<keyword evidence="1" id="KW-0378">Hydrolase</keyword>
<dbReference type="Pfam" id="PF14214">
    <property type="entry name" value="Helitron_like_N"/>
    <property type="match status" value="1"/>
</dbReference>
<dbReference type="InterPro" id="IPR010285">
    <property type="entry name" value="DNA_helicase_pif1-like_DEAD"/>
</dbReference>
<reference evidence="6 7" key="1">
    <citation type="journal article" date="2018" name="Nat. Genet.">
        <title>Extensive intraspecific gene order and gene structural variations between Mo17 and other maize genomes.</title>
        <authorList>
            <person name="Sun S."/>
            <person name="Zhou Y."/>
            <person name="Chen J."/>
            <person name="Shi J."/>
            <person name="Zhao H."/>
            <person name="Zhao H."/>
            <person name="Song W."/>
            <person name="Zhang M."/>
            <person name="Cui Y."/>
            <person name="Dong X."/>
            <person name="Liu H."/>
            <person name="Ma X."/>
            <person name="Jiao Y."/>
            <person name="Wang B."/>
            <person name="Wei X."/>
            <person name="Stein J.C."/>
            <person name="Glaubitz J.C."/>
            <person name="Lu F."/>
            <person name="Yu G."/>
            <person name="Liang C."/>
            <person name="Fengler K."/>
            <person name="Li B."/>
            <person name="Rafalski A."/>
            <person name="Schnable P.S."/>
            <person name="Ware D.H."/>
            <person name="Buckler E.S."/>
            <person name="Lai J."/>
        </authorList>
    </citation>
    <scope>NUCLEOTIDE SEQUENCE [LARGE SCALE GENOMIC DNA]</scope>
    <source>
        <strain evidence="7">cv. Missouri 17</strain>
        <tissue evidence="6">Seedling</tissue>
    </source>
</reference>
<proteinExistence type="inferred from homology"/>
<sequence>MLTFVALWVFFPQTITFHLKTSCLPNISAALYTVEFQKRGLPHIHCLVWLANRSSDFDASTIDGFICAEVPDFRTDPLGYALVDEFMMHGPCGEHNKRCPCMKDDKCSKNYPKSFQAETIVDDFGFVIYKRRDDDRYIVKNGVKLDNRNIVPYNMALLKKYCAHINVEWCNKSNMIKYLFKYVTKGSDRAKIYFEVTAKTANASPEPQVAPRNEIQEYIDARYLSICEAIWRIFEFDIHFRIPAVERLVVHLPNNNYVWYEPGTTLASLLESPASKSSMLTEWFNTNARNPGYRHLTYCDFPTEWSWHPSDRLWRKRITCHKIGRMYYIHPTAGELYYLRMLLMIVKGATSYVDLRTFSGTVYGTFHEACEARGLLESDNEWSLLFDEAIVSASSHQLRQLFVTVALHCSVGNVRALFDKYWLYFTDDIHRSLTRALANPRYVVPPEQLMPLLIKKLTQLFSNSGGNIEDFNLPKLSAQNDPMYENRLLNDELDVEPLVLSMQAQSLLSQLNTDQRYVYDTIISRVLSSLPGFFFVSGHGGTGKTFLWNTLIANIRSKGKIVLAVASSGVASLLMPKGRTTHSHFKIPFDMNETAMCTIRRGTMLAELIQVSSLIVWDEAPMTHRHCFEALDRTMRDILSEDEPANAIIPFGGKVVVLGGDFRQILPVVRKGSRSAIVNACITNSRLWRHVSFLSLHTNMRLASPCLPSEKRAALAEFSKWVLSIRDGTVPVEKIGDEAEPSWITIPPDLLIHVDGDKILALITEVYPNFIENHRNYDYLAVRAIICPNNSTVDDINESIVSMVPGSGVECISCDTISKSAEHIPDFDVLYPTEFLNSMNAPNFPCHKLVLKEGAMVMLLHNLNQTMGLCNGTRLLISQLGQRVLRCIILTGSRIGDEVFIPRIALNTTNVKWPFTLQRTQFPLRLCYAMTINKSQGQTLSTVGLYLKKPVFTHGQLYVAVSCATSREGLRIVIENDDGSCGSCTRNVVYHEVLHAALAASS</sequence>
<evidence type="ECO:0000313" key="6">
    <source>
        <dbReference type="EMBL" id="PWZ07227.1"/>
    </source>
</evidence>
<feature type="domain" description="DNA helicase Pif1-like DEAD-box helicase" evidence="3">
    <location>
        <begin position="510"/>
        <end position="733"/>
    </location>
</feature>
<comment type="catalytic activity">
    <reaction evidence="1">
        <text>ATP + H2O = ADP + phosphate + H(+)</text>
        <dbReference type="Rhea" id="RHEA:13065"/>
        <dbReference type="ChEBI" id="CHEBI:15377"/>
        <dbReference type="ChEBI" id="CHEBI:15378"/>
        <dbReference type="ChEBI" id="CHEBI:30616"/>
        <dbReference type="ChEBI" id="CHEBI:43474"/>
        <dbReference type="ChEBI" id="CHEBI:456216"/>
        <dbReference type="EC" id="5.6.2.3"/>
    </reaction>
</comment>
<dbReference type="GO" id="GO:0000723">
    <property type="term" value="P:telomere maintenance"/>
    <property type="evidence" value="ECO:0007669"/>
    <property type="project" value="InterPro"/>
</dbReference>
<dbReference type="PANTHER" id="PTHR10492:SF90">
    <property type="entry name" value="ATP-DEPENDENT DNA HELICASE"/>
    <property type="match status" value="1"/>
</dbReference>
<dbReference type="SUPFAM" id="SSF52540">
    <property type="entry name" value="P-loop containing nucleoside triphosphate hydrolases"/>
    <property type="match status" value="2"/>
</dbReference>
<keyword evidence="1" id="KW-0234">DNA repair</keyword>
<dbReference type="InterPro" id="IPR027417">
    <property type="entry name" value="P-loop_NTPase"/>
</dbReference>
<feature type="chain" id="PRO_5018135768" description="ATP-dependent DNA helicase" evidence="2">
    <location>
        <begin position="17"/>
        <end position="1002"/>
    </location>
</feature>
<protein>
    <recommendedName>
        <fullName evidence="1">ATP-dependent DNA helicase</fullName>
        <ecNumber evidence="1">5.6.2.3</ecNumber>
    </recommendedName>
</protein>
<dbReference type="EMBL" id="NCVQ01000010">
    <property type="protein sequence ID" value="PWZ07227.1"/>
    <property type="molecule type" value="Genomic_DNA"/>
</dbReference>
<organism evidence="6 7">
    <name type="scientific">Zea mays</name>
    <name type="common">Maize</name>
    <dbReference type="NCBI Taxonomy" id="4577"/>
    <lineage>
        <taxon>Eukaryota</taxon>
        <taxon>Viridiplantae</taxon>
        <taxon>Streptophyta</taxon>
        <taxon>Embryophyta</taxon>
        <taxon>Tracheophyta</taxon>
        <taxon>Spermatophyta</taxon>
        <taxon>Magnoliopsida</taxon>
        <taxon>Liliopsida</taxon>
        <taxon>Poales</taxon>
        <taxon>Poaceae</taxon>
        <taxon>PACMAD clade</taxon>
        <taxon>Panicoideae</taxon>
        <taxon>Andropogonodae</taxon>
        <taxon>Andropogoneae</taxon>
        <taxon>Tripsacinae</taxon>
        <taxon>Zea</taxon>
    </lineage>
</organism>
<feature type="domain" description="Helitron helicase-like" evidence="4">
    <location>
        <begin position="14"/>
        <end position="48"/>
    </location>
</feature>
<comment type="cofactor">
    <cofactor evidence="1">
        <name>Mg(2+)</name>
        <dbReference type="ChEBI" id="CHEBI:18420"/>
    </cofactor>
</comment>
<accession>A0A3L6DGF2</accession>
<keyword evidence="1" id="KW-0233">DNA recombination</keyword>
<keyword evidence="1" id="KW-0227">DNA damage</keyword>
<feature type="signal peptide" evidence="2">
    <location>
        <begin position="1"/>
        <end position="16"/>
    </location>
</feature>
<comment type="similarity">
    <text evidence="1">Belongs to the helicase family.</text>
</comment>
<evidence type="ECO:0000256" key="1">
    <source>
        <dbReference type="RuleBase" id="RU363044"/>
    </source>
</evidence>
<dbReference type="GO" id="GO:0043139">
    <property type="term" value="F:5'-3' DNA helicase activity"/>
    <property type="evidence" value="ECO:0007669"/>
    <property type="project" value="UniProtKB-EC"/>
</dbReference>
<feature type="domain" description="DNA helicase Pif1-like 2B" evidence="5">
    <location>
        <begin position="834"/>
        <end position="880"/>
    </location>
</feature>
<dbReference type="Gene3D" id="3.40.50.300">
    <property type="entry name" value="P-loop containing nucleotide triphosphate hydrolases"/>
    <property type="match status" value="1"/>
</dbReference>
<keyword evidence="1" id="KW-0547">Nucleotide-binding</keyword>
<dbReference type="GO" id="GO:0005524">
    <property type="term" value="F:ATP binding"/>
    <property type="evidence" value="ECO:0007669"/>
    <property type="project" value="UniProtKB-KW"/>
</dbReference>
<dbReference type="Pfam" id="PF05970">
    <property type="entry name" value="PIF1"/>
    <property type="match status" value="1"/>
</dbReference>
<dbReference type="GO" id="GO:0006310">
    <property type="term" value="P:DNA recombination"/>
    <property type="evidence" value="ECO:0007669"/>
    <property type="project" value="UniProtKB-KW"/>
</dbReference>
<keyword evidence="2" id="KW-0732">Signal</keyword>
<dbReference type="CDD" id="cd18809">
    <property type="entry name" value="SF1_C_RecD"/>
    <property type="match status" value="1"/>
</dbReference>
<name>A0A3L6DGF2_MAIZE</name>
<comment type="caution">
    <text evidence="6">The sequence shown here is derived from an EMBL/GenBank/DDBJ whole genome shotgun (WGS) entry which is preliminary data.</text>
</comment>
<dbReference type="InterPro" id="IPR025476">
    <property type="entry name" value="Helitron_helicase-like"/>
</dbReference>
<dbReference type="Pfam" id="PF21530">
    <property type="entry name" value="Pif1_2B_dom"/>
    <property type="match status" value="1"/>
</dbReference>
<dbReference type="GO" id="GO:0016887">
    <property type="term" value="F:ATP hydrolysis activity"/>
    <property type="evidence" value="ECO:0007669"/>
    <property type="project" value="RHEA"/>
</dbReference>
<dbReference type="InterPro" id="IPR049163">
    <property type="entry name" value="Pif1-like_2B_dom"/>
</dbReference>
<dbReference type="GO" id="GO:0006281">
    <property type="term" value="P:DNA repair"/>
    <property type="evidence" value="ECO:0007669"/>
    <property type="project" value="UniProtKB-KW"/>
</dbReference>
<evidence type="ECO:0000256" key="2">
    <source>
        <dbReference type="SAM" id="SignalP"/>
    </source>
</evidence>
<keyword evidence="1 6" id="KW-0347">Helicase</keyword>
<dbReference type="AlphaFoldDB" id="A0A3L6DGF2"/>
<evidence type="ECO:0000313" key="7">
    <source>
        <dbReference type="Proteomes" id="UP000251960"/>
    </source>
</evidence>
<dbReference type="PANTHER" id="PTHR10492">
    <property type="match status" value="1"/>
</dbReference>
<evidence type="ECO:0000259" key="5">
    <source>
        <dbReference type="Pfam" id="PF21530"/>
    </source>
</evidence>
<gene>
    <name evidence="6" type="primary">pif1_120</name>
    <name evidence="6" type="ORF">Zm00014a_006710</name>
</gene>
<dbReference type="EC" id="5.6.2.3" evidence="1"/>
<evidence type="ECO:0000259" key="3">
    <source>
        <dbReference type="Pfam" id="PF05970"/>
    </source>
</evidence>
<dbReference type="FunFam" id="3.40.50.300:FF:002884">
    <property type="entry name" value="ATP-dependent DNA helicase"/>
    <property type="match status" value="1"/>
</dbReference>
<keyword evidence="1" id="KW-0067">ATP-binding</keyword>
<dbReference type="Proteomes" id="UP000251960">
    <property type="component" value="Chromosome 9"/>
</dbReference>
<evidence type="ECO:0000259" key="4">
    <source>
        <dbReference type="Pfam" id="PF14214"/>
    </source>
</evidence>